<feature type="compositionally biased region" description="Polar residues" evidence="1">
    <location>
        <begin position="67"/>
        <end position="77"/>
    </location>
</feature>
<name>A0A1H3HD12_9RHOB</name>
<dbReference type="AlphaFoldDB" id="A0A1H3HD12"/>
<dbReference type="Proteomes" id="UP000199026">
    <property type="component" value="Unassembled WGS sequence"/>
</dbReference>
<dbReference type="EMBL" id="FNPR01000001">
    <property type="protein sequence ID" value="SDY12539.1"/>
    <property type="molecule type" value="Genomic_DNA"/>
</dbReference>
<evidence type="ECO:0000256" key="1">
    <source>
        <dbReference type="SAM" id="MobiDB-lite"/>
    </source>
</evidence>
<evidence type="ECO:0000313" key="4">
    <source>
        <dbReference type="Proteomes" id="UP000199026"/>
    </source>
</evidence>
<keyword evidence="2" id="KW-0812">Transmembrane</keyword>
<evidence type="ECO:0008006" key="5">
    <source>
        <dbReference type="Google" id="ProtNLM"/>
    </source>
</evidence>
<dbReference type="GeneID" id="78126062"/>
<reference evidence="3 4" key="1">
    <citation type="submission" date="2016-10" db="EMBL/GenBank/DDBJ databases">
        <authorList>
            <person name="de Groot N.N."/>
        </authorList>
    </citation>
    <scope>NUCLEOTIDE SEQUENCE [LARGE SCALE GENOMIC DNA]</scope>
    <source>
        <strain evidence="3 4">DSM 24677</strain>
    </source>
</reference>
<dbReference type="RefSeq" id="WP_245724336.1">
    <property type="nucleotide sequence ID" value="NZ_CALJFH010000018.1"/>
</dbReference>
<protein>
    <recommendedName>
        <fullName evidence="5">Cytochrome C oxidase assembly protein</fullName>
    </recommendedName>
</protein>
<feature type="transmembrane region" description="Helical" evidence="2">
    <location>
        <begin position="21"/>
        <end position="40"/>
    </location>
</feature>
<dbReference type="STRING" id="576131.SAMN05444486_101319"/>
<sequence length="77" mass="8266">MNSSAPRVEHEIHNRRRSRNVGLGIVLGSFVLLIMSMTYVKLTAQNAAMAEEHAKKQAAEAAAVGTATPTSSQEKSD</sequence>
<gene>
    <name evidence="3" type="ORF">SAMN05444486_101319</name>
</gene>
<evidence type="ECO:0000256" key="2">
    <source>
        <dbReference type="SAM" id="Phobius"/>
    </source>
</evidence>
<keyword evidence="4" id="KW-1185">Reference proteome</keyword>
<keyword evidence="2" id="KW-0472">Membrane</keyword>
<evidence type="ECO:0000313" key="3">
    <source>
        <dbReference type="EMBL" id="SDY12539.1"/>
    </source>
</evidence>
<proteinExistence type="predicted"/>
<organism evidence="3 4">
    <name type="scientific">Lentibacter algarum</name>
    <dbReference type="NCBI Taxonomy" id="576131"/>
    <lineage>
        <taxon>Bacteria</taxon>
        <taxon>Pseudomonadati</taxon>
        <taxon>Pseudomonadota</taxon>
        <taxon>Alphaproteobacteria</taxon>
        <taxon>Rhodobacterales</taxon>
        <taxon>Roseobacteraceae</taxon>
        <taxon>Lentibacter</taxon>
    </lineage>
</organism>
<keyword evidence="2" id="KW-1133">Transmembrane helix</keyword>
<accession>A0A1H3HD12</accession>
<feature type="region of interest" description="Disordered" evidence="1">
    <location>
        <begin position="56"/>
        <end position="77"/>
    </location>
</feature>